<dbReference type="AlphaFoldDB" id="A0A7W1WPR3"/>
<dbReference type="EMBL" id="JACEIQ010000004">
    <property type="protein sequence ID" value="MBA4493809.1"/>
    <property type="molecule type" value="Genomic_DNA"/>
</dbReference>
<feature type="transmembrane region" description="Helical" evidence="1">
    <location>
        <begin position="12"/>
        <end position="33"/>
    </location>
</feature>
<organism evidence="2 3">
    <name type="scientific">Paenactinomyces guangxiensis</name>
    <dbReference type="NCBI Taxonomy" id="1490290"/>
    <lineage>
        <taxon>Bacteria</taxon>
        <taxon>Bacillati</taxon>
        <taxon>Bacillota</taxon>
        <taxon>Bacilli</taxon>
        <taxon>Bacillales</taxon>
        <taxon>Thermoactinomycetaceae</taxon>
        <taxon>Paenactinomyces</taxon>
    </lineage>
</organism>
<keyword evidence="1" id="KW-0472">Membrane</keyword>
<name>A0A7W1WPR3_9BACL</name>
<keyword evidence="3" id="KW-1185">Reference proteome</keyword>
<gene>
    <name evidence="2" type="ORF">H1191_05760</name>
</gene>
<sequence length="134" mass="15315">MLREEKLDTSQDIRFVIMEMLFALVLTILFVFIKNNYSVHCEGEAKAAIAFFGLVLFIGPLLLLFFIFIMVMLRRLANKKLNMRGIKVFVLVIVSQVFAFVLIGGNTFYQAKSCTQTGSYGQEDTGFLTRKEPR</sequence>
<comment type="caution">
    <text evidence="2">The sequence shown here is derived from an EMBL/GenBank/DDBJ whole genome shotgun (WGS) entry which is preliminary data.</text>
</comment>
<evidence type="ECO:0000256" key="1">
    <source>
        <dbReference type="SAM" id="Phobius"/>
    </source>
</evidence>
<accession>A0A7W1WPR3</accession>
<proteinExistence type="predicted"/>
<feature type="transmembrane region" description="Helical" evidence="1">
    <location>
        <begin position="85"/>
        <end position="109"/>
    </location>
</feature>
<evidence type="ECO:0000313" key="2">
    <source>
        <dbReference type="EMBL" id="MBA4493809.1"/>
    </source>
</evidence>
<feature type="transmembrane region" description="Helical" evidence="1">
    <location>
        <begin position="48"/>
        <end position="73"/>
    </location>
</feature>
<protein>
    <submittedName>
        <fullName evidence="2">Uncharacterized protein</fullName>
    </submittedName>
</protein>
<keyword evidence="1" id="KW-0812">Transmembrane</keyword>
<dbReference type="RefSeq" id="WP_181751058.1">
    <property type="nucleotide sequence ID" value="NZ_JACEIQ010000004.1"/>
</dbReference>
<keyword evidence="1" id="KW-1133">Transmembrane helix</keyword>
<dbReference type="Proteomes" id="UP000535491">
    <property type="component" value="Unassembled WGS sequence"/>
</dbReference>
<reference evidence="2 3" key="1">
    <citation type="submission" date="2020-07" db="EMBL/GenBank/DDBJ databases">
        <authorList>
            <person name="Feng H."/>
        </authorList>
    </citation>
    <scope>NUCLEOTIDE SEQUENCE [LARGE SCALE GENOMIC DNA]</scope>
    <source>
        <strain evidence="3">s-10</strain>
    </source>
</reference>
<evidence type="ECO:0000313" key="3">
    <source>
        <dbReference type="Proteomes" id="UP000535491"/>
    </source>
</evidence>